<evidence type="ECO:0000259" key="1">
    <source>
        <dbReference type="PROSITE" id="PS50943"/>
    </source>
</evidence>
<organism evidence="2 3">
    <name type="scientific">Marinomonas arctica</name>
    <dbReference type="NCBI Taxonomy" id="383750"/>
    <lineage>
        <taxon>Bacteria</taxon>
        <taxon>Pseudomonadati</taxon>
        <taxon>Pseudomonadota</taxon>
        <taxon>Gammaproteobacteria</taxon>
        <taxon>Oceanospirillales</taxon>
        <taxon>Oceanospirillaceae</taxon>
        <taxon>Marinomonas</taxon>
    </lineage>
</organism>
<dbReference type="Pfam" id="PF15919">
    <property type="entry name" value="HicB_lk_antitox"/>
    <property type="match status" value="1"/>
</dbReference>
<dbReference type="InterPro" id="IPR001387">
    <property type="entry name" value="Cro/C1-type_HTH"/>
</dbReference>
<feature type="domain" description="HTH cro/C1-type" evidence="1">
    <location>
        <begin position="81"/>
        <end position="135"/>
    </location>
</feature>
<evidence type="ECO:0000313" key="3">
    <source>
        <dbReference type="Proteomes" id="UP000516370"/>
    </source>
</evidence>
<dbReference type="Proteomes" id="UP000516370">
    <property type="component" value="Chromosome"/>
</dbReference>
<keyword evidence="3" id="KW-1185">Reference proteome</keyword>
<dbReference type="SMART" id="SM00530">
    <property type="entry name" value="HTH_XRE"/>
    <property type="match status" value="1"/>
</dbReference>
<dbReference type="InterPro" id="IPR010982">
    <property type="entry name" value="Lambda_DNA-bd_dom_sf"/>
</dbReference>
<dbReference type="SUPFAM" id="SSF47413">
    <property type="entry name" value="lambda repressor-like DNA-binding domains"/>
    <property type="match status" value="1"/>
</dbReference>
<dbReference type="InterPro" id="IPR031807">
    <property type="entry name" value="HicB-like"/>
</dbReference>
<dbReference type="PANTHER" id="PTHR34504">
    <property type="entry name" value="ANTITOXIN HICB"/>
    <property type="match status" value="1"/>
</dbReference>
<dbReference type="AlphaFoldDB" id="A0A7H1J3L5"/>
<sequence>MKYPIILEAQEEGGFYAYSPDIPELHTQGDTREEALEEALDGLVTAFEFYFEDEQTVPLPSKIAGDDYVNVPAKTWSKVLILNAMLEQKVTRSELARRIDVKKQNINKTLDLNHETKLSTLEKAARALGKSMEISFS</sequence>
<dbReference type="OrthoDB" id="5772151at2"/>
<dbReference type="PROSITE" id="PS50943">
    <property type="entry name" value="HTH_CROC1"/>
    <property type="match status" value="1"/>
</dbReference>
<reference evidence="2 3" key="1">
    <citation type="submission" date="2020-09" db="EMBL/GenBank/DDBJ databases">
        <title>Complete genome sequence of an Arctic sea ice bacterium Marinomonas arctica BSI20414.</title>
        <authorList>
            <person name="Liao L."/>
            <person name="Chen B."/>
        </authorList>
    </citation>
    <scope>NUCLEOTIDE SEQUENCE [LARGE SCALE GENOMIC DNA]</scope>
    <source>
        <strain evidence="2 3">BSI20414</strain>
    </source>
</reference>
<dbReference type="SUPFAM" id="SSF143100">
    <property type="entry name" value="TTHA1013/TTHA0281-like"/>
    <property type="match status" value="1"/>
</dbReference>
<name>A0A7H1J3L5_9GAMM</name>
<dbReference type="Gene3D" id="1.10.260.40">
    <property type="entry name" value="lambda repressor-like DNA-binding domains"/>
    <property type="match status" value="1"/>
</dbReference>
<protein>
    <submittedName>
        <fullName evidence="2">Type II toxin-antitoxin system HicB family antitoxin</fullName>
    </submittedName>
</protein>
<evidence type="ECO:0000313" key="2">
    <source>
        <dbReference type="EMBL" id="QNT05081.1"/>
    </source>
</evidence>
<dbReference type="Gene3D" id="3.30.160.250">
    <property type="match status" value="1"/>
</dbReference>
<dbReference type="PANTHER" id="PTHR34504:SF4">
    <property type="entry name" value="ANTITOXIN HICB"/>
    <property type="match status" value="1"/>
</dbReference>
<dbReference type="InterPro" id="IPR035069">
    <property type="entry name" value="TTHA1013/TTHA0281-like"/>
</dbReference>
<gene>
    <name evidence="2" type="ORF">IBG28_15490</name>
</gene>
<dbReference type="InterPro" id="IPR051404">
    <property type="entry name" value="TA_system_antitoxin"/>
</dbReference>
<accession>A0A7H1J3L5</accession>
<dbReference type="EMBL" id="CP061081">
    <property type="protein sequence ID" value="QNT05081.1"/>
    <property type="molecule type" value="Genomic_DNA"/>
</dbReference>
<dbReference type="GO" id="GO:0003677">
    <property type="term" value="F:DNA binding"/>
    <property type="evidence" value="ECO:0007669"/>
    <property type="project" value="InterPro"/>
</dbReference>
<dbReference type="KEGG" id="mard:IBG28_15490"/>
<dbReference type="RefSeq" id="WP_111605483.1">
    <property type="nucleotide sequence ID" value="NZ_BMLJ01000001.1"/>
</dbReference>
<proteinExistence type="predicted"/>